<name>A0A9Q1INM4_SYNKA</name>
<evidence type="ECO:0000313" key="2">
    <source>
        <dbReference type="EMBL" id="KAJ8346256.1"/>
    </source>
</evidence>
<keyword evidence="3" id="KW-1185">Reference proteome</keyword>
<evidence type="ECO:0000313" key="3">
    <source>
        <dbReference type="Proteomes" id="UP001152622"/>
    </source>
</evidence>
<accession>A0A9Q1INM4</accession>
<reference evidence="2" key="1">
    <citation type="journal article" date="2023" name="Science">
        <title>Genome structures resolve the early diversification of teleost fishes.</title>
        <authorList>
            <person name="Parey E."/>
            <person name="Louis A."/>
            <person name="Montfort J."/>
            <person name="Bouchez O."/>
            <person name="Roques C."/>
            <person name="Iampietro C."/>
            <person name="Lluch J."/>
            <person name="Castinel A."/>
            <person name="Donnadieu C."/>
            <person name="Desvignes T."/>
            <person name="Floi Bucao C."/>
            <person name="Jouanno E."/>
            <person name="Wen M."/>
            <person name="Mejri S."/>
            <person name="Dirks R."/>
            <person name="Jansen H."/>
            <person name="Henkel C."/>
            <person name="Chen W.J."/>
            <person name="Zahm M."/>
            <person name="Cabau C."/>
            <person name="Klopp C."/>
            <person name="Thompson A.W."/>
            <person name="Robinson-Rechavi M."/>
            <person name="Braasch I."/>
            <person name="Lecointre G."/>
            <person name="Bobe J."/>
            <person name="Postlethwait J.H."/>
            <person name="Berthelot C."/>
            <person name="Roest Crollius H."/>
            <person name="Guiguen Y."/>
        </authorList>
    </citation>
    <scope>NUCLEOTIDE SEQUENCE</scope>
    <source>
        <strain evidence="2">WJC10195</strain>
    </source>
</reference>
<dbReference type="Proteomes" id="UP001152622">
    <property type="component" value="Chromosome 12"/>
</dbReference>
<organism evidence="2 3">
    <name type="scientific">Synaphobranchus kaupii</name>
    <name type="common">Kaup's arrowtooth eel</name>
    <dbReference type="NCBI Taxonomy" id="118154"/>
    <lineage>
        <taxon>Eukaryota</taxon>
        <taxon>Metazoa</taxon>
        <taxon>Chordata</taxon>
        <taxon>Craniata</taxon>
        <taxon>Vertebrata</taxon>
        <taxon>Euteleostomi</taxon>
        <taxon>Actinopterygii</taxon>
        <taxon>Neopterygii</taxon>
        <taxon>Teleostei</taxon>
        <taxon>Anguilliformes</taxon>
        <taxon>Synaphobranchidae</taxon>
        <taxon>Synaphobranchus</taxon>
    </lineage>
</organism>
<evidence type="ECO:0000256" key="1">
    <source>
        <dbReference type="SAM" id="MobiDB-lite"/>
    </source>
</evidence>
<feature type="region of interest" description="Disordered" evidence="1">
    <location>
        <begin position="1"/>
        <end position="74"/>
    </location>
</feature>
<proteinExistence type="predicted"/>
<dbReference type="AlphaFoldDB" id="A0A9Q1INM4"/>
<protein>
    <submittedName>
        <fullName evidence="2">Uncharacterized protein</fullName>
    </submittedName>
</protein>
<comment type="caution">
    <text evidence="2">The sequence shown here is derived from an EMBL/GenBank/DDBJ whole genome shotgun (WGS) entry which is preliminary data.</text>
</comment>
<feature type="region of interest" description="Disordered" evidence="1">
    <location>
        <begin position="104"/>
        <end position="125"/>
    </location>
</feature>
<sequence length="196" mass="20460">MESRPGCDLVRLHLQPPSTRPSKPHRLSEPALPERGDRPANAKKISAPRKPGGLRTSLPFTSPATDGGRVSRHPGVTPGALAQPGRGGAGGHLFRVLNRAPAVTPPPPPPTASWPVPRARSAWHPGASPATRAALGLRVGRRASSFDSPRSALVFACKCGFEGAGLHPGTAVRADRGLTTKVGLGSRDRPWGSFSI</sequence>
<dbReference type="EMBL" id="JAINUF010000012">
    <property type="protein sequence ID" value="KAJ8346256.1"/>
    <property type="molecule type" value="Genomic_DNA"/>
</dbReference>
<gene>
    <name evidence="2" type="ORF">SKAU_G00304490</name>
</gene>
<feature type="compositionally biased region" description="Basic and acidic residues" evidence="1">
    <location>
        <begin position="26"/>
        <end position="40"/>
    </location>
</feature>